<dbReference type="GO" id="GO:0004016">
    <property type="term" value="F:adenylate cyclase activity"/>
    <property type="evidence" value="ECO:0007669"/>
    <property type="project" value="UniProtKB-ARBA"/>
</dbReference>
<dbReference type="EMBL" id="CP041730">
    <property type="protein sequence ID" value="QDQ28760.1"/>
    <property type="molecule type" value="Genomic_DNA"/>
</dbReference>
<dbReference type="GO" id="GO:0009190">
    <property type="term" value="P:cyclic nucleotide biosynthetic process"/>
    <property type="evidence" value="ECO:0007669"/>
    <property type="project" value="InterPro"/>
</dbReference>
<dbReference type="OrthoDB" id="310836at2"/>
<dbReference type="RefSeq" id="WP_144280143.1">
    <property type="nucleotide sequence ID" value="NZ_CP041730.1"/>
</dbReference>
<protein>
    <submittedName>
        <fullName evidence="2">Adenylate/guanylate cyclase domain-containing protein</fullName>
    </submittedName>
</protein>
<dbReference type="PROSITE" id="PS50125">
    <property type="entry name" value="GUANYLATE_CYCLASE_2"/>
    <property type="match status" value="1"/>
</dbReference>
<dbReference type="Gene3D" id="3.30.70.1230">
    <property type="entry name" value="Nucleotide cyclase"/>
    <property type="match status" value="1"/>
</dbReference>
<name>A0A516SKT1_9NEIS</name>
<dbReference type="InterPro" id="IPR001054">
    <property type="entry name" value="A/G_cyclase"/>
</dbReference>
<evidence type="ECO:0000259" key="1">
    <source>
        <dbReference type="PROSITE" id="PS50125"/>
    </source>
</evidence>
<dbReference type="AlphaFoldDB" id="A0A516SKT1"/>
<evidence type="ECO:0000313" key="2">
    <source>
        <dbReference type="EMBL" id="QDQ28760.1"/>
    </source>
</evidence>
<gene>
    <name evidence="2" type="ORF">FNU76_21735</name>
</gene>
<dbReference type="GO" id="GO:0035556">
    <property type="term" value="P:intracellular signal transduction"/>
    <property type="evidence" value="ECO:0007669"/>
    <property type="project" value="InterPro"/>
</dbReference>
<sequence>MADADELAQWLARRRLPGADKAGIDAAIFARFGRTQAVMFTDLVGFSYMAASYGIVEGLQLVEASEALFLPLVAQHGGQCLKREGDSLLVLFDHALPALSAARAMVAASNAAGFEVCIGLGYGDLLRIGEHEVWGAEVNAASKLGEDLACGGEVLFTHDFRLAVPQVAVKHHGLLCDRWPVYRLSDT</sequence>
<dbReference type="Proteomes" id="UP000317550">
    <property type="component" value="Chromosome"/>
</dbReference>
<dbReference type="KEGG" id="cari:FNU76_21735"/>
<accession>A0A516SKT1</accession>
<reference evidence="3" key="1">
    <citation type="submission" date="2019-07" db="EMBL/GenBank/DDBJ databases">
        <title>Chitinimonas sp. nov., isolated from Ny-Alesund, arctica soil.</title>
        <authorList>
            <person name="Xu Q."/>
            <person name="Peng F."/>
        </authorList>
    </citation>
    <scope>NUCLEOTIDE SEQUENCE [LARGE SCALE GENOMIC DNA]</scope>
    <source>
        <strain evidence="3">R3-44</strain>
    </source>
</reference>
<feature type="domain" description="Guanylate cyclase" evidence="1">
    <location>
        <begin position="37"/>
        <end position="145"/>
    </location>
</feature>
<dbReference type="InterPro" id="IPR029787">
    <property type="entry name" value="Nucleotide_cyclase"/>
</dbReference>
<dbReference type="SUPFAM" id="SSF55073">
    <property type="entry name" value="Nucleotide cyclase"/>
    <property type="match status" value="1"/>
</dbReference>
<dbReference type="CDD" id="cd07302">
    <property type="entry name" value="CHD"/>
    <property type="match status" value="1"/>
</dbReference>
<evidence type="ECO:0000313" key="3">
    <source>
        <dbReference type="Proteomes" id="UP000317550"/>
    </source>
</evidence>
<keyword evidence="3" id="KW-1185">Reference proteome</keyword>
<proteinExistence type="predicted"/>
<organism evidence="2 3">
    <name type="scientific">Chitinimonas arctica</name>
    <dbReference type="NCBI Taxonomy" id="2594795"/>
    <lineage>
        <taxon>Bacteria</taxon>
        <taxon>Pseudomonadati</taxon>
        <taxon>Pseudomonadota</taxon>
        <taxon>Betaproteobacteria</taxon>
        <taxon>Neisseriales</taxon>
        <taxon>Chitinibacteraceae</taxon>
        <taxon>Chitinimonas</taxon>
    </lineage>
</organism>